<keyword evidence="17" id="KW-1185">Reference proteome</keyword>
<evidence type="ECO:0000256" key="5">
    <source>
        <dbReference type="ARBA" id="ARBA00017058"/>
    </source>
</evidence>
<dbReference type="PANTHER" id="PTHR43411">
    <property type="entry name" value="ADENYLOSUCCINATE LYASE"/>
    <property type="match status" value="1"/>
</dbReference>
<keyword evidence="7 13" id="KW-0456">Lyase</keyword>
<dbReference type="UniPathway" id="UPA00074">
    <property type="reaction ID" value="UER00132"/>
</dbReference>
<evidence type="ECO:0000256" key="12">
    <source>
        <dbReference type="NCBIfam" id="TIGR00928"/>
    </source>
</evidence>
<dbReference type="PANTHER" id="PTHR43411:SF1">
    <property type="entry name" value="ADENYLOSUCCINATE LYASE"/>
    <property type="match status" value="1"/>
</dbReference>
<dbReference type="OrthoDB" id="9768878at2"/>
<dbReference type="Gene3D" id="1.20.200.10">
    <property type="entry name" value="Fumarase/aspartase (Central domain)"/>
    <property type="match status" value="1"/>
</dbReference>
<evidence type="ECO:0000256" key="9">
    <source>
        <dbReference type="ARBA" id="ARBA00025012"/>
    </source>
</evidence>
<dbReference type="SUPFAM" id="SSF48557">
    <property type="entry name" value="L-aspartase-like"/>
    <property type="match status" value="1"/>
</dbReference>
<dbReference type="InterPro" id="IPR004769">
    <property type="entry name" value="Pur_lyase"/>
</dbReference>
<comment type="pathway">
    <text evidence="2 13">Purine metabolism; AMP biosynthesis via de novo pathway; AMP from IMP: step 2/2.</text>
</comment>
<gene>
    <name evidence="16" type="ORF">VI33_05680</name>
</gene>
<comment type="function">
    <text evidence="9">Catalyzes two reactions in de novo purine nucleotide biosynthesis. Catalyzes the breakdown of 5-aminoimidazole- (N-succinylocarboxamide) ribotide (SAICAR or 2-[5-amino-1-(5-phospho-beta-D-ribosyl)imidazole-4-carboxamido]succinate) to 5-aminoimidazole-4-carboxamide ribotide (AICAR or 5-amino-1-(5-phospho-beta-D-ribosyl)imidazole-4-carboxamide) and fumarate, and of adenylosuccinate (ADS or N(6)-(1,2-dicarboxyethyl)-AMP) to adenosine monophosphate (AMP) and fumarate.</text>
</comment>
<evidence type="ECO:0000259" key="15">
    <source>
        <dbReference type="Pfam" id="PF08328"/>
    </source>
</evidence>
<dbReference type="PRINTS" id="PR00149">
    <property type="entry name" value="FUMRATELYASE"/>
</dbReference>
<comment type="pathway">
    <text evidence="1 13">Purine metabolism; IMP biosynthesis via de novo pathway; 5-amino-1-(5-phospho-D-ribosyl)imidazole-4-carboxamide from 5-amino-1-(5-phospho-D-ribosyl)imidazole-4-carboxylate: step 2/2.</text>
</comment>
<dbReference type="Gene3D" id="1.10.40.30">
    <property type="entry name" value="Fumarase/aspartase (C-terminal domain)"/>
    <property type="match status" value="1"/>
</dbReference>
<evidence type="ECO:0000256" key="13">
    <source>
        <dbReference type="RuleBase" id="RU361172"/>
    </source>
</evidence>
<dbReference type="AlphaFoldDB" id="A0A0H4J330"/>
<dbReference type="GO" id="GO:0006189">
    <property type="term" value="P:'de novo' IMP biosynthetic process"/>
    <property type="evidence" value="ECO:0007669"/>
    <property type="project" value="UniProtKB-UniPathway"/>
</dbReference>
<evidence type="ECO:0000259" key="14">
    <source>
        <dbReference type="Pfam" id="PF00206"/>
    </source>
</evidence>
<accession>A0A0H4J330</accession>
<evidence type="ECO:0000313" key="17">
    <source>
        <dbReference type="Proteomes" id="UP000066549"/>
    </source>
</evidence>
<evidence type="ECO:0000256" key="10">
    <source>
        <dbReference type="ARBA" id="ARBA00030717"/>
    </source>
</evidence>
<dbReference type="GO" id="GO:0070626">
    <property type="term" value="F:(S)-2-(5-amino-1-(5-phospho-D-ribosyl)imidazole-4-carboxamido) succinate lyase (fumarate-forming) activity"/>
    <property type="evidence" value="ECO:0007669"/>
    <property type="project" value="RHEA"/>
</dbReference>
<dbReference type="InterPro" id="IPR000362">
    <property type="entry name" value="Fumarate_lyase_fam"/>
</dbReference>
<reference evidence="16 17" key="1">
    <citation type="submission" date="2015-03" db="EMBL/GenBank/DDBJ databases">
        <title>Comparative analysis of the OM43 clade including a novel species from Red Sea uncovers genomic and metabolic diversity among marine methylotrophs.</title>
        <authorList>
            <person name="Jimenez-Infante F."/>
            <person name="Ngugi D.K."/>
            <person name="Vinu M."/>
            <person name="Alam I."/>
            <person name="Kamau A."/>
            <person name="Blom J."/>
            <person name="Bajic V.B."/>
            <person name="Stingl U."/>
        </authorList>
    </citation>
    <scope>NUCLEOTIDE SEQUENCE [LARGE SCALE GENOMIC DNA]</scope>
    <source>
        <strain evidence="16 17">MBRSH7</strain>
    </source>
</reference>
<dbReference type="Pfam" id="PF08328">
    <property type="entry name" value="ASL_C"/>
    <property type="match status" value="1"/>
</dbReference>
<evidence type="ECO:0000256" key="6">
    <source>
        <dbReference type="ARBA" id="ARBA00022755"/>
    </source>
</evidence>
<dbReference type="FunFam" id="1.20.200.10:FF:000004">
    <property type="entry name" value="Adenylosuccinate lyase"/>
    <property type="match status" value="1"/>
</dbReference>
<proteinExistence type="inferred from homology"/>
<dbReference type="InterPro" id="IPR024083">
    <property type="entry name" value="Fumarase/histidase_N"/>
</dbReference>
<protein>
    <recommendedName>
        <fullName evidence="5 12">Adenylosuccinate lyase</fullName>
        <shortName evidence="13">ASL</shortName>
        <ecNumber evidence="4 12">4.3.2.2</ecNumber>
    </recommendedName>
    <alternativeName>
        <fullName evidence="10 13">Adenylosuccinase</fullName>
    </alternativeName>
</protein>
<dbReference type="CDD" id="cd01598">
    <property type="entry name" value="PurB"/>
    <property type="match status" value="1"/>
</dbReference>
<feature type="domain" description="Fumarate lyase N-terminal" evidence="14">
    <location>
        <begin position="13"/>
        <end position="311"/>
    </location>
</feature>
<comment type="similarity">
    <text evidence="3 13">Belongs to the lyase 1 family. Adenylosuccinate lyase subfamily.</text>
</comment>
<dbReference type="Proteomes" id="UP000066549">
    <property type="component" value="Chromosome"/>
</dbReference>
<feature type="domain" description="Adenylosuccinate lyase PurB C-terminal" evidence="15">
    <location>
        <begin position="330"/>
        <end position="445"/>
    </location>
</feature>
<evidence type="ECO:0000313" key="16">
    <source>
        <dbReference type="EMBL" id="AKO66173.1"/>
    </source>
</evidence>
<evidence type="ECO:0000256" key="7">
    <source>
        <dbReference type="ARBA" id="ARBA00023239"/>
    </source>
</evidence>
<dbReference type="EMBL" id="CP011002">
    <property type="protein sequence ID" value="AKO66173.1"/>
    <property type="molecule type" value="Genomic_DNA"/>
</dbReference>
<dbReference type="UniPathway" id="UPA00075">
    <property type="reaction ID" value="UER00336"/>
</dbReference>
<dbReference type="InterPro" id="IPR020557">
    <property type="entry name" value="Fumarate_lyase_CS"/>
</dbReference>
<dbReference type="InterPro" id="IPR013539">
    <property type="entry name" value="PurB_C"/>
</dbReference>
<sequence>MATPLLNISPLDGRYAKQIDSLRNHLSEFGLIKTRVEVEIHWLISLGNNPKIKEVKKFNASAQKKMLSVIDKFSEKDATEIKQIESITNHDVKAVEYWLKKTLKKQKDVAPYLEFIHFACTSEDINNLSYALMTKRAVNENTLPGLNEIYLKIQSYAKQYATIAILARTHGQSASPTTMGKEFANVAARLKRQINQLAKQEYLGKINGAVGNFNAHVVAYPEVNWEQHSKDFIKSLGLTYNPMTTQIEPHDFLSEIFNAIARTNTILIDFNRDLWGYISLGYFKQKLKKNEVGSSTMPHKVNPIDFENSEGNLGLSNSILNHLSEKLPISRWQRDLSDSTVLRNIGVGFGYHGLAINSCLKGLNKLEINKQVIYDDLNHAWEVLAEPIQTVMRRYGIPEPYEKLKALTRGNQHINEEVLHSFIQNLDIPQKAKKDLINLRPENYIGLANKLAKKS</sequence>
<evidence type="ECO:0000256" key="1">
    <source>
        <dbReference type="ARBA" id="ARBA00004706"/>
    </source>
</evidence>
<dbReference type="InterPro" id="IPR022761">
    <property type="entry name" value="Fumarate_lyase_N"/>
</dbReference>
<dbReference type="EC" id="4.3.2.2" evidence="4 12"/>
<evidence type="ECO:0000256" key="2">
    <source>
        <dbReference type="ARBA" id="ARBA00004734"/>
    </source>
</evidence>
<dbReference type="NCBIfam" id="NF006764">
    <property type="entry name" value="PRK09285.1"/>
    <property type="match status" value="1"/>
</dbReference>
<dbReference type="Pfam" id="PF00206">
    <property type="entry name" value="Lyase_1"/>
    <property type="match status" value="1"/>
</dbReference>
<organism evidence="16 17">
    <name type="scientific">Methylophilales bacterium MBRS-H7</name>
    <dbReference type="NCBI Taxonomy" id="1623450"/>
    <lineage>
        <taxon>Bacteria</taxon>
        <taxon>Pseudomonadati</taxon>
        <taxon>Pseudomonadota</taxon>
        <taxon>Betaproteobacteria</taxon>
        <taxon>Nitrosomonadales</taxon>
        <taxon>OM43 clade</taxon>
    </lineage>
</organism>
<dbReference type="NCBIfam" id="TIGR00928">
    <property type="entry name" value="purB"/>
    <property type="match status" value="1"/>
</dbReference>
<comment type="catalytic activity">
    <reaction evidence="8">
        <text>(2S)-2-[5-amino-1-(5-phospho-beta-D-ribosyl)imidazole-4-carboxamido]succinate = 5-amino-1-(5-phospho-beta-D-ribosyl)imidazole-4-carboxamide + fumarate</text>
        <dbReference type="Rhea" id="RHEA:23920"/>
        <dbReference type="ChEBI" id="CHEBI:29806"/>
        <dbReference type="ChEBI" id="CHEBI:58443"/>
        <dbReference type="ChEBI" id="CHEBI:58475"/>
        <dbReference type="EC" id="4.3.2.2"/>
    </reaction>
    <physiologicalReaction direction="left-to-right" evidence="8">
        <dbReference type="Rhea" id="RHEA:23921"/>
    </physiologicalReaction>
</comment>
<evidence type="ECO:0000256" key="4">
    <source>
        <dbReference type="ARBA" id="ARBA00012339"/>
    </source>
</evidence>
<dbReference type="GO" id="GO:0044208">
    <property type="term" value="P:'de novo' AMP biosynthetic process"/>
    <property type="evidence" value="ECO:0007669"/>
    <property type="project" value="UniProtKB-UniPathway"/>
</dbReference>
<evidence type="ECO:0000256" key="8">
    <source>
        <dbReference type="ARBA" id="ARBA00024477"/>
    </source>
</evidence>
<name>A0A0H4J330_9PROT</name>
<dbReference type="Gene3D" id="1.10.275.10">
    <property type="entry name" value="Fumarase/aspartase (N-terminal domain)"/>
    <property type="match status" value="1"/>
</dbReference>
<dbReference type="PROSITE" id="PS00163">
    <property type="entry name" value="FUMARATE_LYASES"/>
    <property type="match status" value="1"/>
</dbReference>
<dbReference type="InterPro" id="IPR047136">
    <property type="entry name" value="PurB_bact"/>
</dbReference>
<dbReference type="PATRIC" id="fig|1623450.3.peg.1130"/>
<dbReference type="InterPro" id="IPR008948">
    <property type="entry name" value="L-Aspartase-like"/>
</dbReference>
<comment type="catalytic activity">
    <reaction evidence="11">
        <text>N(6)-(1,2-dicarboxyethyl)-AMP = fumarate + AMP</text>
        <dbReference type="Rhea" id="RHEA:16853"/>
        <dbReference type="ChEBI" id="CHEBI:29806"/>
        <dbReference type="ChEBI" id="CHEBI:57567"/>
        <dbReference type="ChEBI" id="CHEBI:456215"/>
        <dbReference type="EC" id="4.3.2.2"/>
    </reaction>
    <physiologicalReaction direction="left-to-right" evidence="11">
        <dbReference type="Rhea" id="RHEA:16854"/>
    </physiologicalReaction>
</comment>
<evidence type="ECO:0000256" key="3">
    <source>
        <dbReference type="ARBA" id="ARBA00008273"/>
    </source>
</evidence>
<evidence type="ECO:0000256" key="11">
    <source>
        <dbReference type="ARBA" id="ARBA00049115"/>
    </source>
</evidence>
<dbReference type="GO" id="GO:0004018">
    <property type="term" value="F:N6-(1,2-dicarboxyethyl)AMP AMP-lyase (fumarate-forming) activity"/>
    <property type="evidence" value="ECO:0007669"/>
    <property type="project" value="UniProtKB-UniRule"/>
</dbReference>
<keyword evidence="6 13" id="KW-0658">Purine biosynthesis</keyword>